<keyword evidence="6" id="KW-1185">Reference proteome</keyword>
<protein>
    <recommendedName>
        <fullName evidence="4">Chromo domain-containing protein</fullName>
    </recommendedName>
</protein>
<evidence type="ECO:0000256" key="1">
    <source>
        <dbReference type="ARBA" id="ARBA00004123"/>
    </source>
</evidence>
<dbReference type="Pfam" id="PF24626">
    <property type="entry name" value="SH3_Tf2-1"/>
    <property type="match status" value="1"/>
</dbReference>
<evidence type="ECO:0000313" key="6">
    <source>
        <dbReference type="Proteomes" id="UP000011064"/>
    </source>
</evidence>
<dbReference type="VEuPathDB" id="FungiDB:GMDG_08737"/>
<dbReference type="PRINTS" id="PR00504">
    <property type="entry name" value="CHROMODOMAIN"/>
</dbReference>
<dbReference type="PROSITE" id="PS00598">
    <property type="entry name" value="CHROMO_1"/>
    <property type="match status" value="1"/>
</dbReference>
<dbReference type="STRING" id="658429.L8GDZ1"/>
<dbReference type="AlphaFoldDB" id="L8GDZ1"/>
<keyword evidence="3" id="KW-0539">Nucleus</keyword>
<gene>
    <name evidence="5" type="ORF">GMDG_08737</name>
</gene>
<dbReference type="OrthoDB" id="433924at2759"/>
<reference evidence="6" key="1">
    <citation type="submission" date="2010-09" db="EMBL/GenBank/DDBJ databases">
        <title>The genome sequence of Geomyces destructans 20631-21.</title>
        <authorList>
            <consortium name="The Broad Institute Genome Sequencing Platform"/>
            <person name="Cuomo C.A."/>
            <person name="Blehert D.S."/>
            <person name="Lorch J.M."/>
            <person name="Young S.K."/>
            <person name="Zeng Q."/>
            <person name="Gargeya S."/>
            <person name="Fitzgerald M."/>
            <person name="Haas B."/>
            <person name="Abouelleil A."/>
            <person name="Alvarado L."/>
            <person name="Arachchi H.M."/>
            <person name="Berlin A."/>
            <person name="Brown A."/>
            <person name="Chapman S.B."/>
            <person name="Chen Z."/>
            <person name="Dunbar C."/>
            <person name="Freedman E."/>
            <person name="Gearin G."/>
            <person name="Gellesch M."/>
            <person name="Goldberg J."/>
            <person name="Griggs A."/>
            <person name="Gujja S."/>
            <person name="Heiman D."/>
            <person name="Howarth C."/>
            <person name="Larson L."/>
            <person name="Lui A."/>
            <person name="MacDonald P.J.P."/>
            <person name="Montmayeur A."/>
            <person name="Murphy C."/>
            <person name="Neiman D."/>
            <person name="Pearson M."/>
            <person name="Priest M."/>
            <person name="Roberts A."/>
            <person name="Saif S."/>
            <person name="Shea T."/>
            <person name="Shenoy N."/>
            <person name="Sisk P."/>
            <person name="Stolte C."/>
            <person name="Sykes S."/>
            <person name="Wortman J."/>
            <person name="Nusbaum C."/>
            <person name="Birren B."/>
        </authorList>
    </citation>
    <scope>NUCLEOTIDE SEQUENCE [LARGE SCALE GENOMIC DNA]</scope>
    <source>
        <strain evidence="6">ATCC MYA-4855 / 20631-21</strain>
    </source>
</reference>
<evidence type="ECO:0000256" key="2">
    <source>
        <dbReference type="ARBA" id="ARBA00011353"/>
    </source>
</evidence>
<accession>L8GDZ1</accession>
<dbReference type="InterPro" id="IPR056924">
    <property type="entry name" value="SH3_Tf2-1"/>
</dbReference>
<dbReference type="SUPFAM" id="SSF54160">
    <property type="entry name" value="Chromo domain-like"/>
    <property type="match status" value="1"/>
</dbReference>
<dbReference type="InterPro" id="IPR023779">
    <property type="entry name" value="Chromodomain_CS"/>
</dbReference>
<dbReference type="PROSITE" id="PS50013">
    <property type="entry name" value="CHROMO_2"/>
    <property type="match status" value="1"/>
</dbReference>
<dbReference type="GO" id="GO:0005634">
    <property type="term" value="C:nucleus"/>
    <property type="evidence" value="ECO:0007669"/>
    <property type="project" value="UniProtKB-SubCell"/>
</dbReference>
<dbReference type="InterPro" id="IPR017984">
    <property type="entry name" value="Chromo_dom_subgr"/>
</dbReference>
<evidence type="ECO:0000256" key="3">
    <source>
        <dbReference type="ARBA" id="ARBA00023242"/>
    </source>
</evidence>
<dbReference type="Gene3D" id="2.40.50.40">
    <property type="match status" value="1"/>
</dbReference>
<dbReference type="InterPro" id="IPR016197">
    <property type="entry name" value="Chromo-like_dom_sf"/>
</dbReference>
<dbReference type="InParanoid" id="L8GDZ1"/>
<comment type="subcellular location">
    <subcellularLocation>
        <location evidence="1">Nucleus</location>
    </subcellularLocation>
</comment>
<dbReference type="InterPro" id="IPR051219">
    <property type="entry name" value="Heterochromatin_chromo-domain"/>
</dbReference>
<dbReference type="PANTHER" id="PTHR22812">
    <property type="entry name" value="CHROMOBOX PROTEIN"/>
    <property type="match status" value="1"/>
</dbReference>
<dbReference type="Pfam" id="PF00385">
    <property type="entry name" value="Chromo"/>
    <property type="match status" value="1"/>
</dbReference>
<dbReference type="CDD" id="cd18639">
    <property type="entry name" value="CD_SUV39H1_like"/>
    <property type="match status" value="1"/>
</dbReference>
<dbReference type="EMBL" id="GL574061">
    <property type="protein sequence ID" value="ELR10361.1"/>
    <property type="molecule type" value="Genomic_DNA"/>
</dbReference>
<dbReference type="InterPro" id="IPR023780">
    <property type="entry name" value="Chromo_domain"/>
</dbReference>
<organism evidence="5 6">
    <name type="scientific">Pseudogymnoascus destructans (strain ATCC MYA-4855 / 20631-21)</name>
    <name type="common">Bat white-nose syndrome fungus</name>
    <name type="synonym">Geomyces destructans</name>
    <dbReference type="NCBI Taxonomy" id="658429"/>
    <lineage>
        <taxon>Eukaryota</taxon>
        <taxon>Fungi</taxon>
        <taxon>Dikarya</taxon>
        <taxon>Ascomycota</taxon>
        <taxon>Pezizomycotina</taxon>
        <taxon>Leotiomycetes</taxon>
        <taxon>Thelebolales</taxon>
        <taxon>Thelebolaceae</taxon>
        <taxon>Pseudogymnoascus</taxon>
    </lineage>
</organism>
<name>L8GDZ1_PSED2</name>
<evidence type="ECO:0000259" key="4">
    <source>
        <dbReference type="PROSITE" id="PS50013"/>
    </source>
</evidence>
<dbReference type="SMART" id="SM00298">
    <property type="entry name" value="CHROMO"/>
    <property type="match status" value="1"/>
</dbReference>
<feature type="domain" description="Chromo" evidence="4">
    <location>
        <begin position="126"/>
        <end position="185"/>
    </location>
</feature>
<proteinExistence type="predicted"/>
<dbReference type="GO" id="GO:0006338">
    <property type="term" value="P:chromatin remodeling"/>
    <property type="evidence" value="ECO:0007669"/>
    <property type="project" value="UniProtKB-ARBA"/>
</dbReference>
<evidence type="ECO:0000313" key="5">
    <source>
        <dbReference type="EMBL" id="ELR10361.1"/>
    </source>
</evidence>
<dbReference type="HOGENOM" id="CLU_000384_6_4_1"/>
<dbReference type="Proteomes" id="UP000011064">
    <property type="component" value="Unassembled WGS sequence"/>
</dbReference>
<dbReference type="InterPro" id="IPR000953">
    <property type="entry name" value="Chromo/chromo_shadow_dom"/>
</dbReference>
<comment type="subunit">
    <text evidence="2">Component of the NuA4 histone acetyltransferase complex.</text>
</comment>
<sequence>MVITLGLKWQNLIDYLKVQIQCAQDEQAQAFNRGVVAPQFKVGDQDFLSRTHITTTRPSDKLDTKRLGPFKITRTIGKNAFELALPPIWTIHNVFHASLLSKAQESSLRPLQSPPPPVLILDQPEYEVESILDKKTLRGQDYFLVKWKGYPTSNNTWEPKRNLKNASKLILEFLSKKATWLKGRHTANKRP</sequence>